<feature type="transmembrane region" description="Helical" evidence="1">
    <location>
        <begin position="199"/>
        <end position="221"/>
    </location>
</feature>
<evidence type="ECO:0000256" key="1">
    <source>
        <dbReference type="SAM" id="Phobius"/>
    </source>
</evidence>
<dbReference type="EMBL" id="MFJF01000030">
    <property type="protein sequence ID" value="OGG05555.1"/>
    <property type="molecule type" value="Genomic_DNA"/>
</dbReference>
<dbReference type="InterPro" id="IPR029150">
    <property type="entry name" value="dCache_3"/>
</dbReference>
<feature type="transmembrane region" description="Helical" evidence="1">
    <location>
        <begin position="76"/>
        <end position="97"/>
    </location>
</feature>
<evidence type="ECO:0000259" key="2">
    <source>
        <dbReference type="Pfam" id="PF14827"/>
    </source>
</evidence>
<keyword evidence="1" id="KW-0472">Membrane</keyword>
<accession>A0A1F5YZL3</accession>
<dbReference type="Proteomes" id="UP000177354">
    <property type="component" value="Unassembled WGS sequence"/>
</dbReference>
<sequence>MWIQFFLENGHFALNILAALVTFGVAWLYSDAYTINKKKHLLLKISGFLLLSVTYLVHTAYMESTLVPDPLIPKEISLYLVSLIKMFALILIILGLVNDPLQPKPGKKTVSFNLVFTSFLAGLAPLAFISVFINPVLSALVAFLYLRRATVGLEHHIKTVAFSFFLFALSDLLAVGFLFNSTLNADIFAFIASFGPLWLFQHFVTFLACMVLLIWLFSYLFKSLTTQIFFTYVFSIVVIFLITGITFSFLLVKNVENDTVNKLQTDIKILNYVLESKSSQILSDTLYLAQNPETKIAMSDVTKNKLKTLTREILLAKKLDTLVITDENAKVLIRAEDFERFGDSLSSDEMIKKALLGAPAVGAYLKEETLTSVILLKSAVPVISDDSADITGVSPAGVVIAGTSIDNAFADGVKKATGLEINIFSENKISATTLTNPVNGKRLIGLMLHDKNITALLSGEKEIYTAVVNIAGTPYLSAFLPVLDVNKNPVGLLSVAKPHVSVLQTAGASLEMTIIAIIILLVLAILPAKLISQYLVSQLR</sequence>
<organism evidence="3 4">
    <name type="scientific">Candidatus Gottesmanbacteria bacterium RIFCSPHIGHO2_01_FULL_40_15</name>
    <dbReference type="NCBI Taxonomy" id="1798376"/>
    <lineage>
        <taxon>Bacteria</taxon>
        <taxon>Candidatus Gottesmaniibacteriota</taxon>
    </lineage>
</organism>
<feature type="transmembrane region" description="Helical" evidence="1">
    <location>
        <begin position="160"/>
        <end position="179"/>
    </location>
</feature>
<keyword evidence="1" id="KW-0812">Transmembrane</keyword>
<dbReference type="SUPFAM" id="SSF103190">
    <property type="entry name" value="Sensory domain-like"/>
    <property type="match status" value="2"/>
</dbReference>
<feature type="domain" description="Double Cache" evidence="2">
    <location>
        <begin position="261"/>
        <end position="498"/>
    </location>
</feature>
<name>A0A1F5YZL3_9BACT</name>
<dbReference type="AlphaFoldDB" id="A0A1F5YZL3"/>
<reference evidence="3 4" key="1">
    <citation type="journal article" date="2016" name="Nat. Commun.">
        <title>Thousands of microbial genomes shed light on interconnected biogeochemical processes in an aquifer system.</title>
        <authorList>
            <person name="Anantharaman K."/>
            <person name="Brown C.T."/>
            <person name="Hug L.A."/>
            <person name="Sharon I."/>
            <person name="Castelle C.J."/>
            <person name="Probst A.J."/>
            <person name="Thomas B.C."/>
            <person name="Singh A."/>
            <person name="Wilkins M.J."/>
            <person name="Karaoz U."/>
            <person name="Brodie E.L."/>
            <person name="Williams K.H."/>
            <person name="Hubbard S.S."/>
            <person name="Banfield J.F."/>
        </authorList>
    </citation>
    <scope>NUCLEOTIDE SEQUENCE [LARGE SCALE GENOMIC DNA]</scope>
</reference>
<gene>
    <name evidence="3" type="ORF">A2777_06400</name>
</gene>
<feature type="transmembrane region" description="Helical" evidence="1">
    <location>
        <begin position="228"/>
        <end position="252"/>
    </location>
</feature>
<dbReference type="GO" id="GO:0005886">
    <property type="term" value="C:plasma membrane"/>
    <property type="evidence" value="ECO:0007669"/>
    <property type="project" value="UniProtKB-SubCell"/>
</dbReference>
<feature type="transmembrane region" description="Helical" evidence="1">
    <location>
        <begin position="512"/>
        <end position="531"/>
    </location>
</feature>
<dbReference type="Pfam" id="PF14827">
    <property type="entry name" value="dCache_3"/>
    <property type="match status" value="1"/>
</dbReference>
<feature type="transmembrane region" description="Helical" evidence="1">
    <location>
        <begin position="41"/>
        <end position="61"/>
    </location>
</feature>
<protein>
    <recommendedName>
        <fullName evidence="2">Double Cache domain-containing protein</fullName>
    </recommendedName>
</protein>
<keyword evidence="1" id="KW-1133">Transmembrane helix</keyword>
<dbReference type="InterPro" id="IPR029151">
    <property type="entry name" value="Sensor-like_sf"/>
</dbReference>
<feature type="transmembrane region" description="Helical" evidence="1">
    <location>
        <begin position="109"/>
        <end position="126"/>
    </location>
</feature>
<evidence type="ECO:0000313" key="3">
    <source>
        <dbReference type="EMBL" id="OGG05555.1"/>
    </source>
</evidence>
<proteinExistence type="predicted"/>
<evidence type="ECO:0000313" key="4">
    <source>
        <dbReference type="Proteomes" id="UP000177354"/>
    </source>
</evidence>
<feature type="transmembrane region" description="Helical" evidence="1">
    <location>
        <begin position="12"/>
        <end position="29"/>
    </location>
</feature>
<comment type="caution">
    <text evidence="3">The sequence shown here is derived from an EMBL/GenBank/DDBJ whole genome shotgun (WGS) entry which is preliminary data.</text>
</comment>
<dbReference type="Gene3D" id="3.30.450.20">
    <property type="entry name" value="PAS domain"/>
    <property type="match status" value="1"/>
</dbReference>